<dbReference type="Gene3D" id="2.60.120.330">
    <property type="entry name" value="B-lactam Antibiotic, Isopenicillin N Synthase, Chain"/>
    <property type="match status" value="1"/>
</dbReference>
<dbReference type="InterPro" id="IPR027443">
    <property type="entry name" value="IPNS-like_sf"/>
</dbReference>
<evidence type="ECO:0000313" key="6">
    <source>
        <dbReference type="Proteomes" id="UP000015453"/>
    </source>
</evidence>
<dbReference type="EMBL" id="AUSU01004774">
    <property type="protein sequence ID" value="EPS64517.1"/>
    <property type="molecule type" value="Genomic_DNA"/>
</dbReference>
<dbReference type="GO" id="GO:0046872">
    <property type="term" value="F:metal ion binding"/>
    <property type="evidence" value="ECO:0007669"/>
    <property type="project" value="UniProtKB-KW"/>
</dbReference>
<evidence type="ECO:0000256" key="1">
    <source>
        <dbReference type="ARBA" id="ARBA00022723"/>
    </source>
</evidence>
<keyword evidence="3" id="KW-0560">Oxidoreductase</keyword>
<dbReference type="OrthoDB" id="288590at2759"/>
<dbReference type="InterPro" id="IPR026992">
    <property type="entry name" value="DIOX_N"/>
</dbReference>
<dbReference type="GO" id="GO:0002238">
    <property type="term" value="P:response to molecule of fungal origin"/>
    <property type="evidence" value="ECO:0007669"/>
    <property type="project" value="UniProtKB-ARBA"/>
</dbReference>
<gene>
    <name evidence="5" type="ORF">M569_10264</name>
</gene>
<reference evidence="5 6" key="1">
    <citation type="journal article" date="2013" name="BMC Genomics">
        <title>The miniature genome of a carnivorous plant Genlisea aurea contains a low number of genes and short non-coding sequences.</title>
        <authorList>
            <person name="Leushkin E.V."/>
            <person name="Sutormin R.A."/>
            <person name="Nabieva E.R."/>
            <person name="Penin A.A."/>
            <person name="Kondrashov A.S."/>
            <person name="Logacheva M.D."/>
        </authorList>
    </citation>
    <scope>NUCLEOTIDE SEQUENCE [LARGE SCALE GENOMIC DNA]</scope>
</reference>
<comment type="caution">
    <text evidence="5">The sequence shown here is derived from an EMBL/GenBank/DDBJ whole genome shotgun (WGS) entry which is preliminary data.</text>
</comment>
<dbReference type="Pfam" id="PF14226">
    <property type="entry name" value="DIOX_N"/>
    <property type="match status" value="1"/>
</dbReference>
<organism evidence="5 6">
    <name type="scientific">Genlisea aurea</name>
    <dbReference type="NCBI Taxonomy" id="192259"/>
    <lineage>
        <taxon>Eukaryota</taxon>
        <taxon>Viridiplantae</taxon>
        <taxon>Streptophyta</taxon>
        <taxon>Embryophyta</taxon>
        <taxon>Tracheophyta</taxon>
        <taxon>Spermatophyta</taxon>
        <taxon>Magnoliopsida</taxon>
        <taxon>eudicotyledons</taxon>
        <taxon>Gunneridae</taxon>
        <taxon>Pentapetalae</taxon>
        <taxon>asterids</taxon>
        <taxon>lamiids</taxon>
        <taxon>Lamiales</taxon>
        <taxon>Lentibulariaceae</taxon>
        <taxon>Genlisea</taxon>
    </lineage>
</organism>
<dbReference type="InterPro" id="IPR005123">
    <property type="entry name" value="Oxoglu/Fe-dep_dioxygenase_dom"/>
</dbReference>
<dbReference type="Proteomes" id="UP000015453">
    <property type="component" value="Unassembled WGS sequence"/>
</dbReference>
<keyword evidence="6" id="KW-1185">Reference proteome</keyword>
<dbReference type="GO" id="GO:0016706">
    <property type="term" value="F:2-oxoglutarate-dependent dioxygenase activity"/>
    <property type="evidence" value="ECO:0007669"/>
    <property type="project" value="UniProtKB-ARBA"/>
</dbReference>
<protein>
    <submittedName>
        <fullName evidence="5">Gibberellin 2-oxidase</fullName>
    </submittedName>
</protein>
<comment type="similarity">
    <text evidence="3">Belongs to the iron/ascorbate-dependent oxidoreductase family.</text>
</comment>
<dbReference type="AlphaFoldDB" id="S8DX41"/>
<evidence type="ECO:0000259" key="4">
    <source>
        <dbReference type="PROSITE" id="PS51471"/>
    </source>
</evidence>
<dbReference type="GO" id="GO:0009805">
    <property type="term" value="P:coumarin biosynthetic process"/>
    <property type="evidence" value="ECO:0007669"/>
    <property type="project" value="UniProtKB-ARBA"/>
</dbReference>
<name>S8DX41_9LAMI</name>
<dbReference type="PANTHER" id="PTHR47990">
    <property type="entry name" value="2-OXOGLUTARATE (2OG) AND FE(II)-DEPENDENT OXYGENASE SUPERFAMILY PROTEIN-RELATED"/>
    <property type="match status" value="1"/>
</dbReference>
<keyword evidence="1 3" id="KW-0479">Metal-binding</keyword>
<dbReference type="InterPro" id="IPR044861">
    <property type="entry name" value="IPNS-like_FE2OG_OXY"/>
</dbReference>
<proteinExistence type="inferred from homology"/>
<accession>S8DX41</accession>
<sequence>MVVLSPPPILDNYIKTCKKSTATISPVIPAIDLSDPQAKTLIVKACEELGFFKVVNHGVPTEFLTRIETEALNFFRLPQSEKDKSGPANPFGYGNKKIGSNGDVGWVEYLLFSTSPVFFSGDIFAGIPDSLRSAVKDYVGRVKKMTSRVLEMITEEMKIGDGDGDCLSRLINDAKSDCLLRLNHYPPAPSPVGNLIGFGEHTDPQIISVSRSNNVSGLQICLRDGEWVSVPPDEAAFFFNVGDMLQVMTNGRLGSVKHRVVVAAGEGECGSRRRISAVFFGGPP</sequence>
<evidence type="ECO:0000256" key="2">
    <source>
        <dbReference type="ARBA" id="ARBA00023004"/>
    </source>
</evidence>
<dbReference type="PROSITE" id="PS51471">
    <property type="entry name" value="FE2OG_OXY"/>
    <property type="match status" value="1"/>
</dbReference>
<dbReference type="InterPro" id="IPR050231">
    <property type="entry name" value="Iron_ascorbate_oxido_reductase"/>
</dbReference>
<dbReference type="Pfam" id="PF03171">
    <property type="entry name" value="2OG-FeII_Oxy"/>
    <property type="match status" value="1"/>
</dbReference>
<feature type="domain" description="Fe2OG dioxygenase" evidence="4">
    <location>
        <begin position="175"/>
        <end position="283"/>
    </location>
</feature>
<dbReference type="SUPFAM" id="SSF51197">
    <property type="entry name" value="Clavaminate synthase-like"/>
    <property type="match status" value="1"/>
</dbReference>
<evidence type="ECO:0000256" key="3">
    <source>
        <dbReference type="RuleBase" id="RU003682"/>
    </source>
</evidence>
<evidence type="ECO:0000313" key="5">
    <source>
        <dbReference type="EMBL" id="EPS64517.1"/>
    </source>
</evidence>
<keyword evidence="2 3" id="KW-0408">Iron</keyword>
<feature type="non-terminal residue" evidence="5">
    <location>
        <position position="284"/>
    </location>
</feature>